<reference evidence="1" key="1">
    <citation type="submission" date="2021-02" db="EMBL/GenBank/DDBJ databases">
        <authorList>
            <person name="Dougan E. K."/>
            <person name="Rhodes N."/>
            <person name="Thang M."/>
            <person name="Chan C."/>
        </authorList>
    </citation>
    <scope>NUCLEOTIDE SEQUENCE</scope>
</reference>
<gene>
    <name evidence="1" type="ORF">PGLA1383_LOCUS3386</name>
</gene>
<protein>
    <submittedName>
        <fullName evidence="1">Uncharacterized protein</fullName>
    </submittedName>
</protein>
<evidence type="ECO:0000313" key="1">
    <source>
        <dbReference type="EMBL" id="CAE8584454.1"/>
    </source>
</evidence>
<keyword evidence="2" id="KW-1185">Reference proteome</keyword>
<name>A0A813D7D9_POLGL</name>
<organism evidence="1 2">
    <name type="scientific">Polarella glacialis</name>
    <name type="common">Dinoflagellate</name>
    <dbReference type="NCBI Taxonomy" id="89957"/>
    <lineage>
        <taxon>Eukaryota</taxon>
        <taxon>Sar</taxon>
        <taxon>Alveolata</taxon>
        <taxon>Dinophyceae</taxon>
        <taxon>Suessiales</taxon>
        <taxon>Suessiaceae</taxon>
        <taxon>Polarella</taxon>
    </lineage>
</organism>
<dbReference type="AlphaFoldDB" id="A0A813D7D9"/>
<sequence>MDEVELLRRSSLCRCDVCLGRRGQWFAGQELRDFFREARLVLEAVRVAEGLSRSEGASREAVLQLLSIRSEPLLASLPQAMIQGIRTACDSLPLRRRACDYASEIFDMLYGDGYLTRQLNCEDLRVFVWRLTDFGRSALAWGKSVHLLPTSEIKKLEMAPKAKKALK</sequence>
<proteinExistence type="predicted"/>
<dbReference type="EMBL" id="CAJNNV010001184">
    <property type="protein sequence ID" value="CAE8584454.1"/>
    <property type="molecule type" value="Genomic_DNA"/>
</dbReference>
<evidence type="ECO:0000313" key="2">
    <source>
        <dbReference type="Proteomes" id="UP000654075"/>
    </source>
</evidence>
<comment type="caution">
    <text evidence="1">The sequence shown here is derived from an EMBL/GenBank/DDBJ whole genome shotgun (WGS) entry which is preliminary data.</text>
</comment>
<accession>A0A813D7D9</accession>
<dbReference type="Proteomes" id="UP000654075">
    <property type="component" value="Unassembled WGS sequence"/>
</dbReference>